<dbReference type="Proteomes" id="UP000283868">
    <property type="component" value="Unassembled WGS sequence"/>
</dbReference>
<keyword evidence="1" id="KW-0670">Pyruvate</keyword>
<proteinExistence type="predicted"/>
<dbReference type="AlphaFoldDB" id="A0A425VRX5"/>
<name>A0A425VRX5_PREIN</name>
<dbReference type="GO" id="GO:0016740">
    <property type="term" value="F:transferase activity"/>
    <property type="evidence" value="ECO:0007669"/>
    <property type="project" value="UniProtKB-KW"/>
</dbReference>
<reference evidence="1 2" key="1">
    <citation type="submission" date="2018-08" db="EMBL/GenBank/DDBJ databases">
        <title>Comparative analysis of Prevotella intermedia strains.</title>
        <authorList>
            <person name="Moon J.-H."/>
            <person name="Lee J.-H."/>
        </authorList>
    </citation>
    <scope>NUCLEOTIDE SEQUENCE [LARGE SCALE GENOMIC DNA]</scope>
    <source>
        <strain evidence="1 2">ATCC 15033</strain>
    </source>
</reference>
<sequence>MKVKDFEEAIEALGSDIVIDEMKLRRSYVRQVNGHKGDLQIVWDEYGRAHSYKKEYEKDIFLTQKEDGKFHSVIGIPLKREMKFDLNIKQL</sequence>
<protein>
    <submittedName>
        <fullName evidence="1">3-mercaptopyruvate sulfurtransferase</fullName>
    </submittedName>
</protein>
<keyword evidence="2" id="KW-1185">Reference proteome</keyword>
<evidence type="ECO:0000313" key="1">
    <source>
        <dbReference type="EMBL" id="RRF88367.1"/>
    </source>
</evidence>
<evidence type="ECO:0000313" key="2">
    <source>
        <dbReference type="Proteomes" id="UP000283868"/>
    </source>
</evidence>
<dbReference type="EMBL" id="QXEN01000001">
    <property type="protein sequence ID" value="RRF88367.1"/>
    <property type="molecule type" value="Genomic_DNA"/>
</dbReference>
<comment type="caution">
    <text evidence="1">The sequence shown here is derived from an EMBL/GenBank/DDBJ whole genome shotgun (WGS) entry which is preliminary data.</text>
</comment>
<gene>
    <name evidence="1" type="ORF">D2S45_00485</name>
</gene>
<dbReference type="RefSeq" id="WP_124139012.1">
    <property type="nucleotide sequence ID" value="NZ_QXEM01000001.1"/>
</dbReference>
<organism evidence="1 2">
    <name type="scientific">Prevotella intermedia</name>
    <dbReference type="NCBI Taxonomy" id="28131"/>
    <lineage>
        <taxon>Bacteria</taxon>
        <taxon>Pseudomonadati</taxon>
        <taxon>Bacteroidota</taxon>
        <taxon>Bacteroidia</taxon>
        <taxon>Bacteroidales</taxon>
        <taxon>Prevotellaceae</taxon>
        <taxon>Prevotella</taxon>
    </lineage>
</organism>
<accession>A0A425VRX5</accession>
<keyword evidence="1" id="KW-0808">Transferase</keyword>